<dbReference type="VEuPathDB" id="FungiDB:DD237_007720"/>
<proteinExistence type="predicted"/>
<dbReference type="Proteomes" id="UP000282087">
    <property type="component" value="Unassembled WGS sequence"/>
</dbReference>
<evidence type="ECO:0000313" key="3">
    <source>
        <dbReference type="EMBL" id="RQM12658.1"/>
    </source>
</evidence>
<dbReference type="EMBL" id="QLLG01000829">
    <property type="protein sequence ID" value="RMX61984.1"/>
    <property type="molecule type" value="Genomic_DNA"/>
</dbReference>
<evidence type="ECO:0000313" key="2">
    <source>
        <dbReference type="EMBL" id="RMX61984.1"/>
    </source>
</evidence>
<feature type="domain" description="Reverse transcriptase" evidence="1">
    <location>
        <begin position="1"/>
        <end position="72"/>
    </location>
</feature>
<evidence type="ECO:0000313" key="4">
    <source>
        <dbReference type="Proteomes" id="UP000282087"/>
    </source>
</evidence>
<keyword evidence="4" id="KW-1185">Reference proteome</keyword>
<dbReference type="InterPro" id="IPR000477">
    <property type="entry name" value="RT_dom"/>
</dbReference>
<evidence type="ECO:0000259" key="1">
    <source>
        <dbReference type="PROSITE" id="PS50878"/>
    </source>
</evidence>
<dbReference type="Proteomes" id="UP000286097">
    <property type="component" value="Unassembled WGS sequence"/>
</dbReference>
<evidence type="ECO:0000313" key="5">
    <source>
        <dbReference type="Proteomes" id="UP000286097"/>
    </source>
</evidence>
<gene>
    <name evidence="3" type="ORF">DD237_007720</name>
    <name evidence="2" type="ORF">DD238_007971</name>
</gene>
<organism evidence="2 4">
    <name type="scientific">Peronospora effusa</name>
    <dbReference type="NCBI Taxonomy" id="542832"/>
    <lineage>
        <taxon>Eukaryota</taxon>
        <taxon>Sar</taxon>
        <taxon>Stramenopiles</taxon>
        <taxon>Oomycota</taxon>
        <taxon>Peronosporomycetes</taxon>
        <taxon>Peronosporales</taxon>
        <taxon>Peronosporaceae</taxon>
        <taxon>Peronospora</taxon>
    </lineage>
</organism>
<dbReference type="AlphaFoldDB" id="A0A3M6V6U9"/>
<protein>
    <recommendedName>
        <fullName evidence="1">Reverse transcriptase domain-containing protein</fullName>
    </recommendedName>
</protein>
<name>A0A3M6V6U9_9STRA</name>
<reference evidence="4 5" key="1">
    <citation type="submission" date="2018-06" db="EMBL/GenBank/DDBJ databases">
        <title>Comparative genomics of downy mildews reveals potential adaptations to biotrophy.</title>
        <authorList>
            <person name="Fletcher K."/>
            <person name="Klosterman S.J."/>
            <person name="Derevnina L."/>
            <person name="Martin F."/>
            <person name="Koike S."/>
            <person name="Reyes Chin-Wo S."/>
            <person name="Mou B."/>
            <person name="Michelmore R."/>
        </authorList>
    </citation>
    <scope>NUCLEOTIDE SEQUENCE [LARGE SCALE GENOMIC DNA]</scope>
    <source>
        <strain evidence="3 5">R13</strain>
        <strain evidence="2 4">R14</strain>
    </source>
</reference>
<accession>A0A3M6V6U9</accession>
<dbReference type="EMBL" id="QKXF01000317">
    <property type="protein sequence ID" value="RQM12658.1"/>
    <property type="molecule type" value="Genomic_DNA"/>
</dbReference>
<sequence>MLSLRLGNRLLSPFESNTGTPQGDSLSPVLFVFTSNQLYETLPDNSPYPNDPVDDMIVYADDADFVCRSAEI</sequence>
<comment type="caution">
    <text evidence="2">The sequence shown here is derived from an EMBL/GenBank/DDBJ whole genome shotgun (WGS) entry which is preliminary data.</text>
</comment>
<dbReference type="PROSITE" id="PS50878">
    <property type="entry name" value="RT_POL"/>
    <property type="match status" value="1"/>
</dbReference>